<reference evidence="1 2" key="1">
    <citation type="submission" date="2024-06" db="EMBL/GenBank/DDBJ databases">
        <title>The Natural Products Discovery Center: Release of the First 8490 Sequenced Strains for Exploring Actinobacteria Biosynthetic Diversity.</title>
        <authorList>
            <person name="Kalkreuter E."/>
            <person name="Kautsar S.A."/>
            <person name="Yang D."/>
            <person name="Bader C.D."/>
            <person name="Teijaro C.N."/>
            <person name="Fluegel L."/>
            <person name="Davis C.M."/>
            <person name="Simpson J.R."/>
            <person name="Lauterbach L."/>
            <person name="Steele A.D."/>
            <person name="Gui C."/>
            <person name="Meng S."/>
            <person name="Li G."/>
            <person name="Viehrig K."/>
            <person name="Ye F."/>
            <person name="Su P."/>
            <person name="Kiefer A.F."/>
            <person name="Nichols A."/>
            <person name="Cepeda A.J."/>
            <person name="Yan W."/>
            <person name="Fan B."/>
            <person name="Jiang Y."/>
            <person name="Adhikari A."/>
            <person name="Zheng C.-J."/>
            <person name="Schuster L."/>
            <person name="Cowan T.M."/>
            <person name="Smanski M.J."/>
            <person name="Chevrette M.G."/>
            <person name="De Carvalho L.P.S."/>
            <person name="Shen B."/>
        </authorList>
    </citation>
    <scope>NUCLEOTIDE SEQUENCE [LARGE SCALE GENOMIC DNA]</scope>
    <source>
        <strain evidence="1 2">NPDC006286</strain>
    </source>
</reference>
<evidence type="ECO:0000313" key="1">
    <source>
        <dbReference type="EMBL" id="MEU0151521.1"/>
    </source>
</evidence>
<accession>A0ABV2VFD9</accession>
<evidence type="ECO:0000313" key="2">
    <source>
        <dbReference type="Proteomes" id="UP001550348"/>
    </source>
</evidence>
<dbReference type="EMBL" id="JBEXRX010000010">
    <property type="protein sequence ID" value="MEU0151521.1"/>
    <property type="molecule type" value="Genomic_DNA"/>
</dbReference>
<dbReference type="RefSeq" id="WP_355663578.1">
    <property type="nucleotide sequence ID" value="NZ_JBEXRX010000010.1"/>
</dbReference>
<organism evidence="1 2">
    <name type="scientific">Micromonospora fulviviridis</name>
    <dbReference type="NCBI Taxonomy" id="47860"/>
    <lineage>
        <taxon>Bacteria</taxon>
        <taxon>Bacillati</taxon>
        <taxon>Actinomycetota</taxon>
        <taxon>Actinomycetes</taxon>
        <taxon>Micromonosporales</taxon>
        <taxon>Micromonosporaceae</taxon>
        <taxon>Micromonospora</taxon>
    </lineage>
</organism>
<sequence>MTVETRKPADPTVRTEELQRRDQVLLFGQVVEVADVQQVRDFPTCVNLVILPHGGGQPRETLVPRDMLLLGMRLPRLLPMPCQGCKCVVQVPVDLAQGPPPAVVCGRCRGRIVEGTARWSQPVPAGRY</sequence>
<comment type="caution">
    <text evidence="1">The sequence shown here is derived from an EMBL/GenBank/DDBJ whole genome shotgun (WGS) entry which is preliminary data.</text>
</comment>
<dbReference type="Proteomes" id="UP001550348">
    <property type="component" value="Unassembled WGS sequence"/>
</dbReference>
<proteinExistence type="predicted"/>
<name>A0ABV2VFD9_9ACTN</name>
<keyword evidence="2" id="KW-1185">Reference proteome</keyword>
<gene>
    <name evidence="1" type="ORF">ABZ071_06250</name>
</gene>
<protein>
    <submittedName>
        <fullName evidence="1">Uncharacterized protein</fullName>
    </submittedName>
</protein>